<feature type="domain" description="Porin" evidence="2">
    <location>
        <begin position="8"/>
        <end position="428"/>
    </location>
</feature>
<dbReference type="InterPro" id="IPR033900">
    <property type="entry name" value="Gram_neg_porin_domain"/>
</dbReference>
<feature type="chain" id="PRO_5013358109" evidence="1">
    <location>
        <begin position="22"/>
        <end position="455"/>
    </location>
</feature>
<feature type="signal peptide" evidence="1">
    <location>
        <begin position="1"/>
        <end position="21"/>
    </location>
</feature>
<dbReference type="Gene3D" id="2.40.160.10">
    <property type="entry name" value="Porin"/>
    <property type="match status" value="1"/>
</dbReference>
<gene>
    <name evidence="3" type="ORF">SAMN02745887_00907</name>
</gene>
<evidence type="ECO:0000259" key="2">
    <source>
        <dbReference type="Pfam" id="PF13609"/>
    </source>
</evidence>
<dbReference type="InterPro" id="IPR023614">
    <property type="entry name" value="Porin_dom_sf"/>
</dbReference>
<evidence type="ECO:0000256" key="1">
    <source>
        <dbReference type="SAM" id="SignalP"/>
    </source>
</evidence>
<dbReference type="GO" id="GO:0016020">
    <property type="term" value="C:membrane"/>
    <property type="evidence" value="ECO:0007669"/>
    <property type="project" value="InterPro"/>
</dbReference>
<dbReference type="AlphaFoldDB" id="A0A1K2H9X5"/>
<name>A0A1K2H9X5_9NEIS</name>
<protein>
    <submittedName>
        <fullName evidence="3">Porin</fullName>
    </submittedName>
</protein>
<dbReference type="Pfam" id="PF13609">
    <property type="entry name" value="Porin_4"/>
    <property type="match status" value="1"/>
</dbReference>
<evidence type="ECO:0000313" key="4">
    <source>
        <dbReference type="Proteomes" id="UP000186513"/>
    </source>
</evidence>
<evidence type="ECO:0000313" key="3">
    <source>
        <dbReference type="EMBL" id="SFZ73592.1"/>
    </source>
</evidence>
<dbReference type="STRING" id="1121279.SAMN02745887_00907"/>
<organism evidence="3 4">
    <name type="scientific">Chitinimonas taiwanensis DSM 18899</name>
    <dbReference type="NCBI Taxonomy" id="1121279"/>
    <lineage>
        <taxon>Bacteria</taxon>
        <taxon>Pseudomonadati</taxon>
        <taxon>Pseudomonadota</taxon>
        <taxon>Betaproteobacteria</taxon>
        <taxon>Neisseriales</taxon>
        <taxon>Chitinibacteraceae</taxon>
        <taxon>Chitinimonas</taxon>
    </lineage>
</organism>
<dbReference type="OrthoDB" id="9130040at2"/>
<dbReference type="Proteomes" id="UP000186513">
    <property type="component" value="Unassembled WGS sequence"/>
</dbReference>
<accession>A0A1K2H9X5</accession>
<proteinExistence type="predicted"/>
<dbReference type="EMBL" id="FPKR01000003">
    <property type="protein sequence ID" value="SFZ73592.1"/>
    <property type="molecule type" value="Genomic_DNA"/>
</dbReference>
<dbReference type="SUPFAM" id="SSF56935">
    <property type="entry name" value="Porins"/>
    <property type="match status" value="1"/>
</dbReference>
<reference evidence="3 4" key="1">
    <citation type="submission" date="2016-11" db="EMBL/GenBank/DDBJ databases">
        <authorList>
            <person name="Jaros S."/>
            <person name="Januszkiewicz K."/>
            <person name="Wedrychowicz H."/>
        </authorList>
    </citation>
    <scope>NUCLEOTIDE SEQUENCE [LARGE SCALE GENOMIC DNA]</scope>
    <source>
        <strain evidence="3 4">DSM 18899</strain>
    </source>
</reference>
<keyword evidence="1" id="KW-0732">Signal</keyword>
<dbReference type="GO" id="GO:0015288">
    <property type="term" value="F:porin activity"/>
    <property type="evidence" value="ECO:0007669"/>
    <property type="project" value="InterPro"/>
</dbReference>
<keyword evidence="4" id="KW-1185">Reference proteome</keyword>
<sequence length="455" mass="49594">MHRFKPMAAAMALLSAQSAWAQLSLYGDLRIGLASIDFESRGGRMLLVDTASAYIGLRGVEALDEGRQLFFDLQQYVCLDGGQKVATDCAAPRDGFANRAGWLGLRGQWGELRLGRGHTPYEELTDRYDPSTGLGTGVAVRNETVLPRYARLEPAHAVPLVAAFGAAVAAQYGQPAAEQAMAGVNAALQATASGVRTATMLPALARMLEAPIQFDNAVRYDWGQLEQGWHGAAMLGLDENQTEGQAQTRRFSGNLGYHNGLQRPGQLRIDLAYDYTRHCHIAANSLRGQIAAGLQATEQQLEAGLLASGMPAPLAGGIRRALFTPTVYYPYVAAARSRTDNLMLATSYVLPFGRINLMAGHYRYLPEGEATARRRSWSASWEAGTSQWGAFIGYRDTGSLKVAGVNQHDGDHKLAIGYERYLSRRTKLISEAFALRLEDRIKPSRGYVLGVSHRF</sequence>
<dbReference type="RefSeq" id="WP_072427449.1">
    <property type="nucleotide sequence ID" value="NZ_FPKR01000003.1"/>
</dbReference>